<evidence type="ECO:0000256" key="1">
    <source>
        <dbReference type="SAM" id="MobiDB-lite"/>
    </source>
</evidence>
<keyword evidence="3" id="KW-1185">Reference proteome</keyword>
<organism evidence="2 3">
    <name type="scientific">Cardiocondyla obscurior</name>
    <dbReference type="NCBI Taxonomy" id="286306"/>
    <lineage>
        <taxon>Eukaryota</taxon>
        <taxon>Metazoa</taxon>
        <taxon>Ecdysozoa</taxon>
        <taxon>Arthropoda</taxon>
        <taxon>Hexapoda</taxon>
        <taxon>Insecta</taxon>
        <taxon>Pterygota</taxon>
        <taxon>Neoptera</taxon>
        <taxon>Endopterygota</taxon>
        <taxon>Hymenoptera</taxon>
        <taxon>Apocrita</taxon>
        <taxon>Aculeata</taxon>
        <taxon>Formicoidea</taxon>
        <taxon>Formicidae</taxon>
        <taxon>Myrmicinae</taxon>
        <taxon>Cardiocondyla</taxon>
    </lineage>
</organism>
<dbReference type="Proteomes" id="UP001430953">
    <property type="component" value="Unassembled WGS sequence"/>
</dbReference>
<accession>A0AAW2EV46</accession>
<gene>
    <name evidence="2" type="ORF">PUN28_016227</name>
</gene>
<name>A0AAW2EV46_9HYME</name>
<dbReference type="EMBL" id="JADYXP020000018">
    <property type="protein sequence ID" value="KAL0106354.1"/>
    <property type="molecule type" value="Genomic_DNA"/>
</dbReference>
<feature type="region of interest" description="Disordered" evidence="1">
    <location>
        <begin position="78"/>
        <end position="100"/>
    </location>
</feature>
<feature type="region of interest" description="Disordered" evidence="1">
    <location>
        <begin position="2776"/>
        <end position="2839"/>
    </location>
</feature>
<evidence type="ECO:0000313" key="3">
    <source>
        <dbReference type="Proteomes" id="UP001430953"/>
    </source>
</evidence>
<proteinExistence type="predicted"/>
<sequence length="2878" mass="328613">MANRRYAAFDYFKGCIADGERTVSFERRYNSVNFRIPFRINWTITLTIVISILACQFEQSLAERQALSSHGKRHYDQRCSMRPARKSMTPSETSQSVAEDPGIAPRDVLSRLEAAAVLRDNLVTTLGRVLLFCLRDDVRIPLEQVHDAVRNYRVAVYELLPVLPELRKKPPRQQLYKLMQMLERVDSRFVSEYASLSINAFSDVEDAVEQASLVDMLLDVDQEVIESIERDEHRADEVPSSLTKGIDFLLQAARNSDEFLNLRTASAILLNYPGFDLTDPEVRGGIRFVAARLKERSGSGDALLERIGASLENAANFLKTVLERLEVDELSSEIVRETASLLLQNFKAQPYPPPLSESNQLKRLLSTVTYDYYPVDVAAAAKYLLDHIDDSHVEDLDIGFYETGDRALLQTLSRLREKPHLQHLRKPLSLVIPFVSQKIACDANYDYTAPITFHEVNGYLDAFDTPCMPQNISDAINTARPYLSKDLPWTYAFGDRRATDDPRELILTSLIRLRNVPLSKSQEQLVDNLVYKARASDLTSKRGLLYESSVIFQRDNSTDVEVDLFSLLMHVPNAFNSEEFVPMLNFISKSNMLDILDFEFNKFEHETPRKLLLALLKRALTTRHVKSDESLTNAFQNARNYLEEPLLINLYVLDDMQSLLKYLPHIDTDSRYLPLKMFFKKQKLFAYLSSTFSLADARTPIERLLLVLKTVGLKTSQPKLSEALIFAVDNVNGPPLPIKAFDRSEFVYLVEQLLSRNKTLQNEILESYAYANVADWNISISGTPENVLARALNYPINYISSDVNLGDVAKRATDILEVDTPINIETLKERTLGAMLEYFPGDTYTRPVILLLKKANLMALVPELNITDLEAGTARDALVTLLKGLAESRVVRAQKSLLRRVRAALSSLDNASENVRQTPLLAHLIQRLRDPSNAIYQPLLLEIGRKQDPTTSPDERQAWLVNYFQRIVDDDEAENLTRAASMILNEITYDENLNEMSSASRKRIEEAVAILPTDHFVAPLKELLTPEWAYSILPENIRNSESLERNQLLLAILRHAKQREDVAGNPSLMKIISKLEAGLKGWNTSIESLRSDVTAMKAAVYDPVRKLLTADGLNKMKVTVPSGESAKSSLTRLFRRLLSHSVIKKNRNVSKLLSAIEQDVSSFAAEVDLLTVLDDVGIPYIDELAPVRLYLHRKDIGDRFAQIVLSNANPRKRYNTLLHVLQRQQRNDTQFSDALSTLKNIEPNKKKPAVLISDYEDILNAIPHRDRKLLEPIEYLFDKKIFSRLTADDEIVQSDSPLITLLSKIANLPEISGNRTVIKMLNRVQSNIRHLNYPIVTGFQLRPLLLELEHVRQINVDYLNSILNPEVLSYLNPEELDTSSDNIDILKNIINYLLSEGPAFDDYNMQRHLQSFKRVLKLTIGSSEPSRRYFTEKDWEKMLNLVPRKKDFTPVKIFLHNEEILKYIQSKETDWATFNTPVKKLLYLLSLIEQNDDVANESVHKSATKLQRYLKKRYDFITEDEVKDMHRTLANLKFKYDLVPLKIFLNHDNMIKYLPSNFKYAEYKTSIDAFAAVLDNLLKVPDLRRKVALYETMTFARRTLSEQNFSPARRSFQGKTVRSILSLQDLEFVGLLNMSLPKVREFFKQPEKLIDLLPRSFTFDHKPIFKTKASHLLRQLLKSNTDIHAELEGLVREVESYPDVPIITDNDVAPLLNVLPVEGVPYVGLVKKYLKPSTLIKLLPGNFDIKQVSKSAKMALYDVLFLLNATLGSAKSDQLKIALDMLIRELKKIASNVIPSDSIVDIEEVRAAIREIPFRQYKQLQRLKPEITTRKVISSLPLNFQLTEYKTMKLRVLAILNQLTKSREFQSSLDSIDFAIKLVDKMPDVPTVNDTEIEKLLLPLPLNVFNIKLLVKNCRVEALMPHLPIRFDLNNIPSRKMRLEKIMHYCKLANAADMSTMQALNNAEALLAASPDIDVTREHVRVLIRAIPCAHFTLIKPLLRFLSKTDVAPLLPWNFDVYRASRTFKQRVHDLLTAMRNVKELQTDEMFAALDSLETNAKSLPEQIIISRERARALRDSALMATSPCSDYRDYVLQPEIIIQALPPTFVFQFDYKSLVTSHSEWMRIMRLSRLFLREVADGSKKVGYDSCRDSIRKYQREKIFAYLSEGLNLASLQHLAPLRLYALGHGVDVTAPVENLYRDYSYGSLYSLLRMTVSELIRRPDLIKSKSVISDMEVFLHDYLMRDFREWLLPSKEKFYEAPSIYEIDRAVDEIPSERRYDDLKLLMRCPDIITSTQSKTLRLEDTPKQLLLLMLETAEKENIDDAIRDSVDTLKPYLVNGIRAEEVEYALKQMRDYRYHASKINGLRKYLASRGLGAVLGPDFAANYPTYKERLFAINDIMLAGAINRSTECTSECRAASEYLNRTLHDEIKIGHVGRRTIDDVNVESLLFALPRTEDEKVIRGIIDFFSVPDLLRKLKLPKDPFEYETKGRLLGAIMDLGQKLASVRQDPTQQEALEYYRNKNLTGSLGAQPIELNKYARDSNVDVDMYGVMRALDYAKINEDDAVRLATFFERKYDNLVHAVGFDHMAYATRGSYLSALFEHLVNVSSEVPDDARQQITSLMSAVRTDGPGEETVDLNADVVREEAPSMRMFGEIFDAAPTASFETETSHVIQEKKESLNAAIDNMLDTISSSEEEYLKRTGPSGNVYNTKTRINVGAPVHFHDTVRRKLNRDHSRMRETSKPTKKKNDSQPSKKLSLKDIVVPSNEAHNIVYKVIKKPKHDEAKNQQSRSTSSDYFSDEDENDSPVTKDRVVESAAIPSHKSQNSYPSRHKSVSQKSDVSFDIVYDDTDENAAKTLHGTSKNEKSLIEEFMSFSAE</sequence>
<feature type="compositionally biased region" description="Polar residues" evidence="1">
    <location>
        <begin position="2787"/>
        <end position="2797"/>
    </location>
</feature>
<feature type="compositionally biased region" description="Basic and acidic residues" evidence="1">
    <location>
        <begin position="2722"/>
        <end position="2750"/>
    </location>
</feature>
<reference evidence="2 3" key="1">
    <citation type="submission" date="2023-03" db="EMBL/GenBank/DDBJ databases">
        <title>High recombination rates correlate with genetic variation in Cardiocondyla obscurior ants.</title>
        <authorList>
            <person name="Errbii M."/>
        </authorList>
    </citation>
    <scope>NUCLEOTIDE SEQUENCE [LARGE SCALE GENOMIC DNA]</scope>
    <source>
        <strain evidence="2">Alpha-2009</strain>
        <tissue evidence="2">Whole body</tissue>
    </source>
</reference>
<feature type="region of interest" description="Disordered" evidence="1">
    <location>
        <begin position="2721"/>
        <end position="2763"/>
    </location>
</feature>
<feature type="compositionally biased region" description="Polar residues" evidence="1">
    <location>
        <begin position="88"/>
        <end position="97"/>
    </location>
</feature>
<evidence type="ECO:0000313" key="2">
    <source>
        <dbReference type="EMBL" id="KAL0106354.1"/>
    </source>
</evidence>
<protein>
    <submittedName>
        <fullName evidence="2">Uncharacterized protein</fullName>
    </submittedName>
</protein>
<comment type="caution">
    <text evidence="2">The sequence shown here is derived from an EMBL/GenBank/DDBJ whole genome shotgun (WGS) entry which is preliminary data.</text>
</comment>